<reference evidence="3 4" key="1">
    <citation type="journal article" date="2020" name="Mol. Plant">
        <title>The Chromosome-Based Rubber Tree Genome Provides New Insights into Spurge Genome Evolution and Rubber Biosynthesis.</title>
        <authorList>
            <person name="Liu J."/>
            <person name="Shi C."/>
            <person name="Shi C.C."/>
            <person name="Li W."/>
            <person name="Zhang Q.J."/>
            <person name="Zhang Y."/>
            <person name="Li K."/>
            <person name="Lu H.F."/>
            <person name="Shi C."/>
            <person name="Zhu S.T."/>
            <person name="Xiao Z.Y."/>
            <person name="Nan H."/>
            <person name="Yue Y."/>
            <person name="Zhu X.G."/>
            <person name="Wu Y."/>
            <person name="Hong X.N."/>
            <person name="Fan G.Y."/>
            <person name="Tong Y."/>
            <person name="Zhang D."/>
            <person name="Mao C.L."/>
            <person name="Liu Y.L."/>
            <person name="Hao S.J."/>
            <person name="Liu W.Q."/>
            <person name="Lv M.Q."/>
            <person name="Zhang H.B."/>
            <person name="Liu Y."/>
            <person name="Hu-Tang G.R."/>
            <person name="Wang J.P."/>
            <person name="Wang J.H."/>
            <person name="Sun Y.H."/>
            <person name="Ni S.B."/>
            <person name="Chen W.B."/>
            <person name="Zhang X.C."/>
            <person name="Jiao Y.N."/>
            <person name="Eichler E.E."/>
            <person name="Li G.H."/>
            <person name="Liu X."/>
            <person name="Gao L.Z."/>
        </authorList>
    </citation>
    <scope>NUCLEOTIDE SEQUENCE [LARGE SCALE GENOMIC DNA]</scope>
    <source>
        <strain evidence="4">cv. GT1</strain>
        <tissue evidence="3">Leaf</tissue>
    </source>
</reference>
<dbReference type="EMBL" id="JAAGAX010000010">
    <property type="protein sequence ID" value="KAF2300683.1"/>
    <property type="molecule type" value="Genomic_DNA"/>
</dbReference>
<gene>
    <name evidence="3" type="ORF">GH714_015152</name>
</gene>
<feature type="domain" description="Myb/SANT-like" evidence="2">
    <location>
        <begin position="6"/>
        <end position="75"/>
    </location>
</feature>
<evidence type="ECO:0000256" key="1">
    <source>
        <dbReference type="SAM" id="MobiDB-lite"/>
    </source>
</evidence>
<evidence type="ECO:0000313" key="3">
    <source>
        <dbReference type="EMBL" id="KAF2300683.1"/>
    </source>
</evidence>
<dbReference type="InterPro" id="IPR024752">
    <property type="entry name" value="Myb/SANT-like_dom"/>
</dbReference>
<name>A0A6A6LKQ3_HEVBR</name>
<dbReference type="PANTHER" id="PTHR46929:SF23">
    <property type="entry name" value="L10-INTERACTING MYB DOMAIN-CONTAINING PROTEIN-LIKE"/>
    <property type="match status" value="1"/>
</dbReference>
<evidence type="ECO:0000259" key="2">
    <source>
        <dbReference type="Pfam" id="PF12776"/>
    </source>
</evidence>
<comment type="caution">
    <text evidence="3">The sequence shown here is derived from an EMBL/GenBank/DDBJ whole genome shotgun (WGS) entry which is preliminary data.</text>
</comment>
<sequence>MDKLLDKLLLDLLKEEKAKGNKEEKQFNKRAWDNVIVLLNVEFQKKGKTIDKGKAVNRLKTIQKLMNLAIELLDKKLALGGMTLQRKLRLFQAFGKCHIVKNEYKLVRDKELYFLEDARDLFEKDRANGDGATSAKKRFESGNQIEAC</sequence>
<dbReference type="Proteomes" id="UP000467840">
    <property type="component" value="Chromosome 4"/>
</dbReference>
<dbReference type="PANTHER" id="PTHR46929">
    <property type="entry name" value="EXPRESSED PROTEIN"/>
    <property type="match status" value="1"/>
</dbReference>
<feature type="region of interest" description="Disordered" evidence="1">
    <location>
        <begin position="128"/>
        <end position="148"/>
    </location>
</feature>
<protein>
    <recommendedName>
        <fullName evidence="2">Myb/SANT-like domain-containing protein</fullName>
    </recommendedName>
</protein>
<keyword evidence="4" id="KW-1185">Reference proteome</keyword>
<dbReference type="Pfam" id="PF12776">
    <property type="entry name" value="Myb_DNA-bind_3"/>
    <property type="match status" value="1"/>
</dbReference>
<dbReference type="AlphaFoldDB" id="A0A6A6LKQ3"/>
<proteinExistence type="predicted"/>
<evidence type="ECO:0000313" key="4">
    <source>
        <dbReference type="Proteomes" id="UP000467840"/>
    </source>
</evidence>
<organism evidence="3 4">
    <name type="scientific">Hevea brasiliensis</name>
    <name type="common">Para rubber tree</name>
    <name type="synonym">Siphonia brasiliensis</name>
    <dbReference type="NCBI Taxonomy" id="3981"/>
    <lineage>
        <taxon>Eukaryota</taxon>
        <taxon>Viridiplantae</taxon>
        <taxon>Streptophyta</taxon>
        <taxon>Embryophyta</taxon>
        <taxon>Tracheophyta</taxon>
        <taxon>Spermatophyta</taxon>
        <taxon>Magnoliopsida</taxon>
        <taxon>eudicotyledons</taxon>
        <taxon>Gunneridae</taxon>
        <taxon>Pentapetalae</taxon>
        <taxon>rosids</taxon>
        <taxon>fabids</taxon>
        <taxon>Malpighiales</taxon>
        <taxon>Euphorbiaceae</taxon>
        <taxon>Crotonoideae</taxon>
        <taxon>Micrandreae</taxon>
        <taxon>Hevea</taxon>
    </lineage>
</organism>
<accession>A0A6A6LKQ3</accession>